<name>A0A3S0IPD5_9BACT</name>
<evidence type="ECO:0000313" key="5">
    <source>
        <dbReference type="EMBL" id="RTQ50617.1"/>
    </source>
</evidence>
<dbReference type="InterPro" id="IPR049625">
    <property type="entry name" value="Glyco_transf_61_cat"/>
</dbReference>
<accession>A0A3S0IPD5</accession>
<gene>
    <name evidence="5" type="ORF">EJV47_08240</name>
</gene>
<dbReference type="EMBL" id="RXOF01000004">
    <property type="protein sequence ID" value="RTQ50617.1"/>
    <property type="molecule type" value="Genomic_DNA"/>
</dbReference>
<dbReference type="GO" id="GO:0016757">
    <property type="term" value="F:glycosyltransferase activity"/>
    <property type="evidence" value="ECO:0007669"/>
    <property type="project" value="UniProtKB-KW"/>
</dbReference>
<evidence type="ECO:0000313" key="6">
    <source>
        <dbReference type="Proteomes" id="UP000282184"/>
    </source>
</evidence>
<proteinExistence type="predicted"/>
<evidence type="ECO:0000256" key="1">
    <source>
        <dbReference type="ARBA" id="ARBA00022676"/>
    </source>
</evidence>
<keyword evidence="6" id="KW-1185">Reference proteome</keyword>
<dbReference type="AlphaFoldDB" id="A0A3S0IPD5"/>
<dbReference type="OrthoDB" id="1156086at2"/>
<keyword evidence="1" id="KW-0328">Glycosyltransferase</keyword>
<evidence type="ECO:0000259" key="4">
    <source>
        <dbReference type="Pfam" id="PF04577"/>
    </source>
</evidence>
<comment type="caution">
    <text evidence="5">The sequence shown here is derived from an EMBL/GenBank/DDBJ whole genome shotgun (WGS) entry which is preliminary data.</text>
</comment>
<dbReference type="InterPro" id="IPR007657">
    <property type="entry name" value="Glycosyltransferase_61"/>
</dbReference>
<protein>
    <submittedName>
        <fullName evidence="5">Glycosyltransferase family 61 protein</fullName>
    </submittedName>
</protein>
<organism evidence="5 6">
    <name type="scientific">Hymenobacter gummosus</name>
    <dbReference type="NCBI Taxonomy" id="1776032"/>
    <lineage>
        <taxon>Bacteria</taxon>
        <taxon>Pseudomonadati</taxon>
        <taxon>Bacteroidota</taxon>
        <taxon>Cytophagia</taxon>
        <taxon>Cytophagales</taxon>
        <taxon>Hymenobacteraceae</taxon>
        <taxon>Hymenobacter</taxon>
    </lineage>
</organism>
<evidence type="ECO:0000256" key="3">
    <source>
        <dbReference type="ARBA" id="ARBA00023180"/>
    </source>
</evidence>
<dbReference type="Pfam" id="PF04577">
    <property type="entry name" value="Glyco_transf_61"/>
    <property type="match status" value="1"/>
</dbReference>
<feature type="domain" description="Glycosyltransferase 61 catalytic" evidence="4">
    <location>
        <begin position="149"/>
        <end position="320"/>
    </location>
</feature>
<keyword evidence="3" id="KW-0325">Glycoprotein</keyword>
<sequence length="384" mass="43161">MATPPRPRLSAYQRAKRVIDRRLSLLGRGVSSPLEAEEIELAPVPTGAVCPAPVNTSMVPADFTRTYQDVFTEVTPNFRQVVYHLRDVNVAWHGTVLKGLRVFVPSLPQDYFELEFGGSFLMRQLSSRRVPALLDGPVGLAFDSWSGNYFHWIAEVLPRLVLLRRVQPDCVVLLPGPRPPEYITRTVSALGFTRTHVIGDGELVRVHDLWMPARPGRHGFMVPELTKEVHDAVISSLQSHLDPSRRATRRLYVSRNRQQWRHLTNEDEVLAVLARYGFETIYFEDMNFVEQVRTMYEASIFIGIHGANMTNLLFMTPGTHALEMLSETYINPSYMCMAAAIGVHYSLVPSKLGSPPNVEHNYADITADPALVDQALRAICGAPE</sequence>
<keyword evidence="2 5" id="KW-0808">Transferase</keyword>
<reference evidence="5 6" key="1">
    <citation type="submission" date="2018-12" db="EMBL/GenBank/DDBJ databases">
        <title>Hymenobacter gummosus sp. nov., isolated from a spring.</title>
        <authorList>
            <person name="Nie L."/>
        </authorList>
    </citation>
    <scope>NUCLEOTIDE SEQUENCE [LARGE SCALE GENOMIC DNA]</scope>
    <source>
        <strain evidence="5 6">KCTC 52166</strain>
    </source>
</reference>
<evidence type="ECO:0000256" key="2">
    <source>
        <dbReference type="ARBA" id="ARBA00022679"/>
    </source>
</evidence>
<dbReference type="Proteomes" id="UP000282184">
    <property type="component" value="Unassembled WGS sequence"/>
</dbReference>
<dbReference type="RefSeq" id="WP_126692685.1">
    <property type="nucleotide sequence ID" value="NZ_RXOF01000004.1"/>
</dbReference>
<dbReference type="PANTHER" id="PTHR20961">
    <property type="entry name" value="GLYCOSYLTRANSFERASE"/>
    <property type="match status" value="1"/>
</dbReference>